<dbReference type="RefSeq" id="WP_012473094.1">
    <property type="nucleotide sequence ID" value="NC_010830.1"/>
</dbReference>
<dbReference type="eggNOG" id="ENOG50301DU">
    <property type="taxonomic scope" value="Bacteria"/>
</dbReference>
<evidence type="ECO:0000313" key="2">
    <source>
        <dbReference type="Proteomes" id="UP000001227"/>
    </source>
</evidence>
<name>B3ESX7_AMOA5</name>
<keyword evidence="2" id="KW-1185">Reference proteome</keyword>
<reference evidence="1 2" key="1">
    <citation type="journal article" date="2010" name="J. Bacteriol.">
        <title>The genome of the amoeba symbiont 'Candidatus Amoebophilus asiaticus' reveals common mechanisms for host cell interaction among amoeba-associated bacteria.</title>
        <authorList>
            <person name="Schmitz-Esser S."/>
            <person name="Tischler P."/>
            <person name="Arnold R."/>
            <person name="Montanaro J."/>
            <person name="Wagner M."/>
            <person name="Rattei T."/>
            <person name="Horn M."/>
        </authorList>
    </citation>
    <scope>NUCLEOTIDE SEQUENCE [LARGE SCALE GENOMIC DNA]</scope>
    <source>
        <strain evidence="1 2">5a2</strain>
    </source>
</reference>
<evidence type="ECO:0000313" key="1">
    <source>
        <dbReference type="EMBL" id="ACE06329.1"/>
    </source>
</evidence>
<dbReference type="OrthoDB" id="65486at2"/>
<accession>B3ESX7</accession>
<sequence>MDSPSYLNFDNKNYAWKNTINYREEPYLYRVGKGEQGVLICQPYKKEIGPYWRFKTPDIAKESSEKIYQLFLTYLENNDFIGADMARKYLQMGYTRARRYANYKGGKKYDALHDYAQLERGTGEEEKAISARIFYGRWKEAEANPKYAQLKQAWKEQYG</sequence>
<proteinExistence type="predicted"/>
<protein>
    <recommendedName>
        <fullName evidence="3">Cytoplasmic protein</fullName>
    </recommendedName>
</protein>
<gene>
    <name evidence="1" type="ordered locus">Aasi_0973</name>
</gene>
<dbReference type="KEGG" id="aas:Aasi_0973"/>
<dbReference type="Proteomes" id="UP000001227">
    <property type="component" value="Chromosome"/>
</dbReference>
<dbReference type="EMBL" id="CP001102">
    <property type="protein sequence ID" value="ACE06329.1"/>
    <property type="molecule type" value="Genomic_DNA"/>
</dbReference>
<evidence type="ECO:0008006" key="3">
    <source>
        <dbReference type="Google" id="ProtNLM"/>
    </source>
</evidence>
<organism evidence="1 2">
    <name type="scientific">Amoebophilus asiaticus (strain 5a2)</name>
    <dbReference type="NCBI Taxonomy" id="452471"/>
    <lineage>
        <taxon>Bacteria</taxon>
        <taxon>Pseudomonadati</taxon>
        <taxon>Bacteroidota</taxon>
        <taxon>Cytophagia</taxon>
        <taxon>Cytophagales</taxon>
        <taxon>Amoebophilaceae</taxon>
        <taxon>Candidatus Amoebophilus</taxon>
    </lineage>
</organism>
<dbReference type="InterPro" id="IPR025494">
    <property type="entry name" value="DUF4385"/>
</dbReference>
<dbReference type="HOGENOM" id="CLU_079668_2_1_10"/>
<dbReference type="Pfam" id="PF14328">
    <property type="entry name" value="DUF4385"/>
    <property type="match status" value="1"/>
</dbReference>
<dbReference type="AlphaFoldDB" id="B3ESX7"/>